<dbReference type="InterPro" id="IPR002172">
    <property type="entry name" value="LDrepeatLR_classA_rpt"/>
</dbReference>
<dbReference type="Pfam" id="PF00057">
    <property type="entry name" value="Ldl_recept_a"/>
    <property type="match status" value="1"/>
</dbReference>
<proteinExistence type="predicted"/>
<keyword evidence="10 13" id="KW-1015">Disulfide bond</keyword>
<feature type="disulfide bond" evidence="12">
    <location>
        <begin position="181"/>
        <end position="193"/>
    </location>
</feature>
<evidence type="ECO:0000313" key="15">
    <source>
        <dbReference type="EMBL" id="CAI8054583.1"/>
    </source>
</evidence>
<evidence type="ECO:0000256" key="11">
    <source>
        <dbReference type="ARBA" id="ARBA00023180"/>
    </source>
</evidence>
<dbReference type="GO" id="GO:0016020">
    <property type="term" value="C:membrane"/>
    <property type="evidence" value="ECO:0007669"/>
    <property type="project" value="UniProtKB-SubCell"/>
</dbReference>
<sequence length="331" mass="36697">MNAFRFGHSYIDHVYVSPWGAFLVGEIYNIPVDVPGFIKAVAPYSYYIDRGAHGTVFYQTFESPDPELDRVSAFVESQTGVLPFNGTSMIVGEWNQIHVGLFTSALTNTFQGIIITNETTSFAVFIYECGGMDWSGADIGWVGSFYLYEKHPYGKTAYSKDMGCRYSTTYSAIVYRLDRECTPFEFPCGNGYCKSIGDVCNGNNDCGDNSDEAICNYISDSGQTNPIRLIVDGAPSPTNEGTVEMYYKGIWATICYENWDFTDAEVACRMLGFRTAIQVHRSIFSPNRGYVVGLDCVGTESELRQCGFRGILVGRQCRFGYAGGVSCTSEL</sequence>
<protein>
    <submittedName>
        <fullName evidence="15">Galectin-3-binding protein</fullName>
    </submittedName>
</protein>
<dbReference type="PANTHER" id="PTHR19331:SF465">
    <property type="entry name" value="EGG PEPTIDE SPERACT RECEPTOR"/>
    <property type="match status" value="1"/>
</dbReference>
<dbReference type="Pfam" id="PF00530">
    <property type="entry name" value="SRCR"/>
    <property type="match status" value="1"/>
</dbReference>
<dbReference type="InterPro" id="IPR001190">
    <property type="entry name" value="SRCR"/>
</dbReference>
<keyword evidence="9" id="KW-0472">Membrane</keyword>
<keyword evidence="7" id="KW-0720">Serine protease</keyword>
<dbReference type="InterPro" id="IPR036772">
    <property type="entry name" value="SRCR-like_dom_sf"/>
</dbReference>
<comment type="subcellular location">
    <subcellularLocation>
        <location evidence="1">Membrane</location>
        <topology evidence="1">Single-pass membrane protein</topology>
    </subcellularLocation>
</comment>
<keyword evidence="2" id="KW-0645">Protease</keyword>
<accession>A0AA35TU94</accession>
<dbReference type="GO" id="GO:0007160">
    <property type="term" value="P:cell-matrix adhesion"/>
    <property type="evidence" value="ECO:0007669"/>
    <property type="project" value="InterPro"/>
</dbReference>
<comment type="caution">
    <text evidence="13">Lacks conserved residue(s) required for the propagation of feature annotation.</text>
</comment>
<dbReference type="CDD" id="cd00112">
    <property type="entry name" value="LDLa"/>
    <property type="match status" value="1"/>
</dbReference>
<name>A0AA35TU94_GEOBA</name>
<evidence type="ECO:0000256" key="3">
    <source>
        <dbReference type="ARBA" id="ARBA00022692"/>
    </source>
</evidence>
<evidence type="ECO:0000256" key="12">
    <source>
        <dbReference type="PROSITE-ProRule" id="PRU00124"/>
    </source>
</evidence>
<evidence type="ECO:0000256" key="2">
    <source>
        <dbReference type="ARBA" id="ARBA00022670"/>
    </source>
</evidence>
<gene>
    <name evidence="15" type="ORF">GBAR_LOCUS29775</name>
</gene>
<evidence type="ECO:0000256" key="6">
    <source>
        <dbReference type="ARBA" id="ARBA00022801"/>
    </source>
</evidence>
<dbReference type="SMART" id="SM00202">
    <property type="entry name" value="SR"/>
    <property type="match status" value="1"/>
</dbReference>
<evidence type="ECO:0000256" key="9">
    <source>
        <dbReference type="ARBA" id="ARBA00023136"/>
    </source>
</evidence>
<keyword evidence="16" id="KW-1185">Reference proteome</keyword>
<feature type="domain" description="SRCR" evidence="14">
    <location>
        <begin position="227"/>
        <end position="328"/>
    </location>
</feature>
<evidence type="ECO:0000256" key="7">
    <source>
        <dbReference type="ARBA" id="ARBA00022825"/>
    </source>
</evidence>
<evidence type="ECO:0000256" key="13">
    <source>
        <dbReference type="PROSITE-ProRule" id="PRU00196"/>
    </source>
</evidence>
<dbReference type="InterPro" id="IPR003886">
    <property type="entry name" value="NIDO_dom"/>
</dbReference>
<feature type="disulfide bond" evidence="13">
    <location>
        <begin position="296"/>
        <end position="306"/>
    </location>
</feature>
<dbReference type="Pfam" id="PF06119">
    <property type="entry name" value="NIDO"/>
    <property type="match status" value="1"/>
</dbReference>
<evidence type="ECO:0000256" key="10">
    <source>
        <dbReference type="ARBA" id="ARBA00023157"/>
    </source>
</evidence>
<dbReference type="InterPro" id="IPR036055">
    <property type="entry name" value="LDL_receptor-like_sf"/>
</dbReference>
<keyword evidence="3" id="KW-0812">Transmembrane</keyword>
<evidence type="ECO:0000256" key="1">
    <source>
        <dbReference type="ARBA" id="ARBA00004167"/>
    </source>
</evidence>
<dbReference type="GO" id="GO:0008236">
    <property type="term" value="F:serine-type peptidase activity"/>
    <property type="evidence" value="ECO:0007669"/>
    <property type="project" value="UniProtKB-KW"/>
</dbReference>
<comment type="caution">
    <text evidence="15">The sequence shown here is derived from an EMBL/GenBank/DDBJ whole genome shotgun (WGS) entry which is preliminary data.</text>
</comment>
<feature type="disulfide bond" evidence="12">
    <location>
        <begin position="188"/>
        <end position="206"/>
    </location>
</feature>
<evidence type="ECO:0000256" key="8">
    <source>
        <dbReference type="ARBA" id="ARBA00022989"/>
    </source>
</evidence>
<organism evidence="15 16">
    <name type="scientific">Geodia barretti</name>
    <name type="common">Barrett's horny sponge</name>
    <dbReference type="NCBI Taxonomy" id="519541"/>
    <lineage>
        <taxon>Eukaryota</taxon>
        <taxon>Metazoa</taxon>
        <taxon>Porifera</taxon>
        <taxon>Demospongiae</taxon>
        <taxon>Heteroscleromorpha</taxon>
        <taxon>Tetractinellida</taxon>
        <taxon>Astrophorina</taxon>
        <taxon>Geodiidae</taxon>
        <taxon>Geodia</taxon>
    </lineage>
</organism>
<dbReference type="SUPFAM" id="SSF56487">
    <property type="entry name" value="SRCR-like"/>
    <property type="match status" value="1"/>
</dbReference>
<evidence type="ECO:0000256" key="4">
    <source>
        <dbReference type="ARBA" id="ARBA00022729"/>
    </source>
</evidence>
<dbReference type="SMART" id="SM00192">
    <property type="entry name" value="LDLa"/>
    <property type="match status" value="1"/>
</dbReference>
<keyword evidence="11" id="KW-0325">Glycoprotein</keyword>
<evidence type="ECO:0000313" key="16">
    <source>
        <dbReference type="Proteomes" id="UP001174909"/>
    </source>
</evidence>
<keyword evidence="4" id="KW-0732">Signal</keyword>
<reference evidence="15" key="1">
    <citation type="submission" date="2023-03" db="EMBL/GenBank/DDBJ databases">
        <authorList>
            <person name="Steffen K."/>
            <person name="Cardenas P."/>
        </authorList>
    </citation>
    <scope>NUCLEOTIDE SEQUENCE</scope>
</reference>
<dbReference type="Proteomes" id="UP001174909">
    <property type="component" value="Unassembled WGS sequence"/>
</dbReference>
<dbReference type="PANTHER" id="PTHR19331">
    <property type="entry name" value="SCAVENGER RECEPTOR DOMAIN-CONTAINING"/>
    <property type="match status" value="1"/>
</dbReference>
<dbReference type="AlphaFoldDB" id="A0AA35TU94"/>
<dbReference type="FunFam" id="3.10.250.10:FF:000016">
    <property type="entry name" value="Scavenger receptor cysteine-rich protein type 12"/>
    <property type="match status" value="1"/>
</dbReference>
<dbReference type="PROSITE" id="PS50287">
    <property type="entry name" value="SRCR_2"/>
    <property type="match status" value="1"/>
</dbReference>
<dbReference type="GO" id="GO:0006508">
    <property type="term" value="P:proteolysis"/>
    <property type="evidence" value="ECO:0007669"/>
    <property type="project" value="UniProtKB-KW"/>
</dbReference>
<evidence type="ECO:0000256" key="5">
    <source>
        <dbReference type="ARBA" id="ARBA00022737"/>
    </source>
</evidence>
<dbReference type="PROSITE" id="PS50068">
    <property type="entry name" value="LDLRA_2"/>
    <property type="match status" value="1"/>
</dbReference>
<dbReference type="EMBL" id="CASHTH010004196">
    <property type="protein sequence ID" value="CAI8054583.1"/>
    <property type="molecule type" value="Genomic_DNA"/>
</dbReference>
<feature type="non-terminal residue" evidence="15">
    <location>
        <position position="1"/>
    </location>
</feature>
<evidence type="ECO:0000259" key="14">
    <source>
        <dbReference type="PROSITE" id="PS50287"/>
    </source>
</evidence>
<keyword evidence="8" id="KW-1133">Transmembrane helix</keyword>
<dbReference type="SUPFAM" id="SSF57424">
    <property type="entry name" value="LDL receptor-like module"/>
    <property type="match status" value="1"/>
</dbReference>
<keyword evidence="6" id="KW-0378">Hydrolase</keyword>
<dbReference type="Gene3D" id="4.10.400.10">
    <property type="entry name" value="Low-density Lipoprotein Receptor"/>
    <property type="match status" value="1"/>
</dbReference>
<feature type="disulfide bond" evidence="12">
    <location>
        <begin position="200"/>
        <end position="215"/>
    </location>
</feature>
<keyword evidence="5" id="KW-0677">Repeat</keyword>
<dbReference type="Gene3D" id="3.10.250.10">
    <property type="entry name" value="SRCR-like domain"/>
    <property type="match status" value="1"/>
</dbReference>